<reference evidence="1" key="1">
    <citation type="submission" date="2022-02" db="EMBL/GenBank/DDBJ databases">
        <title>Plant Genome Project.</title>
        <authorList>
            <person name="Zhang R.-G."/>
        </authorList>
    </citation>
    <scope>NUCLEOTIDE SEQUENCE</scope>
    <source>
        <strain evidence="1">AT1</strain>
    </source>
</reference>
<organism evidence="1 2">
    <name type="scientific">Rhododendron molle</name>
    <name type="common">Chinese azalea</name>
    <name type="synonym">Azalea mollis</name>
    <dbReference type="NCBI Taxonomy" id="49168"/>
    <lineage>
        <taxon>Eukaryota</taxon>
        <taxon>Viridiplantae</taxon>
        <taxon>Streptophyta</taxon>
        <taxon>Embryophyta</taxon>
        <taxon>Tracheophyta</taxon>
        <taxon>Spermatophyta</taxon>
        <taxon>Magnoliopsida</taxon>
        <taxon>eudicotyledons</taxon>
        <taxon>Gunneridae</taxon>
        <taxon>Pentapetalae</taxon>
        <taxon>asterids</taxon>
        <taxon>Ericales</taxon>
        <taxon>Ericaceae</taxon>
        <taxon>Ericoideae</taxon>
        <taxon>Rhodoreae</taxon>
        <taxon>Rhododendron</taxon>
    </lineage>
</organism>
<evidence type="ECO:0000313" key="1">
    <source>
        <dbReference type="EMBL" id="KAI8571440.1"/>
    </source>
</evidence>
<name>A0ACC0Q130_RHOML</name>
<accession>A0ACC0Q130</accession>
<evidence type="ECO:0000313" key="2">
    <source>
        <dbReference type="Proteomes" id="UP001062846"/>
    </source>
</evidence>
<comment type="caution">
    <text evidence="1">The sequence shown here is derived from an EMBL/GenBank/DDBJ whole genome shotgun (WGS) entry which is preliminary data.</text>
</comment>
<dbReference type="Proteomes" id="UP001062846">
    <property type="component" value="Chromosome 1"/>
</dbReference>
<protein>
    <submittedName>
        <fullName evidence="1">Uncharacterized protein</fullName>
    </submittedName>
</protein>
<keyword evidence="2" id="KW-1185">Reference proteome</keyword>
<gene>
    <name evidence="1" type="ORF">RHMOL_Rhmol01G0120600</name>
</gene>
<dbReference type="EMBL" id="CM046388">
    <property type="protein sequence ID" value="KAI8571440.1"/>
    <property type="molecule type" value="Genomic_DNA"/>
</dbReference>
<proteinExistence type="predicted"/>
<sequence>MASRAMLVEIKAGSLLMEWAYKEKMQGICIKTDCSIFVQGLLNLDSVSFDFRSALYDLLSLCPTFSYVRKSSKSF</sequence>